<evidence type="ECO:0000313" key="1">
    <source>
        <dbReference type="EMBL" id="KRZ46674.1"/>
    </source>
</evidence>
<name>A0A0V1KHH5_9BILA</name>
<dbReference type="EMBL" id="JYDW01002552">
    <property type="protein sequence ID" value="KRZ46674.1"/>
    <property type="molecule type" value="Genomic_DNA"/>
</dbReference>
<sequence length="38" mass="4059">MVSVTIIGVLDATNMLIAWKEVLITGSHVAQVGLEFAM</sequence>
<dbReference type="Proteomes" id="UP000054721">
    <property type="component" value="Unassembled WGS sequence"/>
</dbReference>
<comment type="caution">
    <text evidence="1">The sequence shown here is derived from an EMBL/GenBank/DDBJ whole genome shotgun (WGS) entry which is preliminary data.</text>
</comment>
<keyword evidence="2" id="KW-1185">Reference proteome</keyword>
<protein>
    <submittedName>
        <fullName evidence="1">Uncharacterized protein</fullName>
    </submittedName>
</protein>
<organism evidence="1 2">
    <name type="scientific">Trichinella nativa</name>
    <dbReference type="NCBI Taxonomy" id="6335"/>
    <lineage>
        <taxon>Eukaryota</taxon>
        <taxon>Metazoa</taxon>
        <taxon>Ecdysozoa</taxon>
        <taxon>Nematoda</taxon>
        <taxon>Enoplea</taxon>
        <taxon>Dorylaimia</taxon>
        <taxon>Trichinellida</taxon>
        <taxon>Trichinellidae</taxon>
        <taxon>Trichinella</taxon>
    </lineage>
</organism>
<proteinExistence type="predicted"/>
<evidence type="ECO:0000313" key="2">
    <source>
        <dbReference type="Proteomes" id="UP000054721"/>
    </source>
</evidence>
<dbReference type="AlphaFoldDB" id="A0A0V1KHH5"/>
<reference evidence="1 2" key="1">
    <citation type="submission" date="2015-05" db="EMBL/GenBank/DDBJ databases">
        <title>Evolution of Trichinella species and genotypes.</title>
        <authorList>
            <person name="Korhonen P.K."/>
            <person name="Edoardo P."/>
            <person name="Giuseppe L.R."/>
            <person name="Gasser R.B."/>
        </authorList>
    </citation>
    <scope>NUCLEOTIDE SEQUENCE [LARGE SCALE GENOMIC DNA]</scope>
    <source>
        <strain evidence="1">ISS10</strain>
    </source>
</reference>
<accession>A0A0V1KHH5</accession>
<gene>
    <name evidence="1" type="ORF">T02_3116</name>
</gene>